<evidence type="ECO:0000256" key="8">
    <source>
        <dbReference type="SAM" id="Phobius"/>
    </source>
</evidence>
<evidence type="ECO:0000256" key="7">
    <source>
        <dbReference type="SAM" id="MobiDB-lite"/>
    </source>
</evidence>
<evidence type="ECO:0000256" key="6">
    <source>
        <dbReference type="ARBA" id="ARBA00023136"/>
    </source>
</evidence>
<feature type="compositionally biased region" description="Basic and acidic residues" evidence="7">
    <location>
        <begin position="41"/>
        <end position="52"/>
    </location>
</feature>
<dbReference type="PANTHER" id="PTHR27008">
    <property type="entry name" value="OS04G0122200 PROTEIN"/>
    <property type="match status" value="1"/>
</dbReference>
<feature type="compositionally biased region" description="Basic and acidic residues" evidence="7">
    <location>
        <begin position="300"/>
        <end position="320"/>
    </location>
</feature>
<evidence type="ECO:0000256" key="4">
    <source>
        <dbReference type="ARBA" id="ARBA00022737"/>
    </source>
</evidence>
<dbReference type="InterPro" id="IPR003591">
    <property type="entry name" value="Leu-rich_rpt_typical-subtyp"/>
</dbReference>
<proteinExistence type="predicted"/>
<feature type="compositionally biased region" description="Acidic residues" evidence="7">
    <location>
        <begin position="359"/>
        <end position="374"/>
    </location>
</feature>
<dbReference type="SMART" id="SM00369">
    <property type="entry name" value="LRR_TYP"/>
    <property type="match status" value="5"/>
</dbReference>
<reference evidence="9" key="1">
    <citation type="submission" date="2021-01" db="EMBL/GenBank/DDBJ databases">
        <authorList>
            <person name="Corre E."/>
            <person name="Pelletier E."/>
            <person name="Niang G."/>
            <person name="Scheremetjew M."/>
            <person name="Finn R."/>
            <person name="Kale V."/>
            <person name="Holt S."/>
            <person name="Cochrane G."/>
            <person name="Meng A."/>
            <person name="Brown T."/>
            <person name="Cohen L."/>
        </authorList>
    </citation>
    <scope>NUCLEOTIDE SEQUENCE</scope>
    <source>
        <strain evidence="9">CCMP2084</strain>
    </source>
</reference>
<evidence type="ECO:0008006" key="10">
    <source>
        <dbReference type="Google" id="ProtNLM"/>
    </source>
</evidence>
<comment type="subcellular location">
    <subcellularLocation>
        <location evidence="1">Membrane</location>
    </subcellularLocation>
</comment>
<dbReference type="FunFam" id="3.80.10.10:FF:000095">
    <property type="entry name" value="LRR receptor-like serine/threonine-protein kinase GSO1"/>
    <property type="match status" value="1"/>
</dbReference>
<evidence type="ECO:0000256" key="5">
    <source>
        <dbReference type="ARBA" id="ARBA00022989"/>
    </source>
</evidence>
<feature type="compositionally biased region" description="Low complexity" evidence="7">
    <location>
        <begin position="125"/>
        <end position="134"/>
    </location>
</feature>
<protein>
    <recommendedName>
        <fullName evidence="10">Leucine-rich repeat-containing N-terminal plant-type domain-containing protein</fullName>
    </recommendedName>
</protein>
<feature type="compositionally biased region" description="Polar residues" evidence="7">
    <location>
        <begin position="337"/>
        <end position="347"/>
    </location>
</feature>
<dbReference type="EMBL" id="HBHQ01021005">
    <property type="protein sequence ID" value="CAD9822331.1"/>
    <property type="molecule type" value="Transcribed_RNA"/>
</dbReference>
<name>A0A7S2XR27_9STRA</name>
<keyword evidence="2" id="KW-0433">Leucine-rich repeat</keyword>
<feature type="transmembrane region" description="Helical" evidence="8">
    <location>
        <begin position="471"/>
        <end position="491"/>
    </location>
</feature>
<dbReference type="Pfam" id="PF13855">
    <property type="entry name" value="LRR_8"/>
    <property type="match status" value="1"/>
</dbReference>
<keyword evidence="4" id="KW-0677">Repeat</keyword>
<feature type="compositionally biased region" description="Polar residues" evidence="7">
    <location>
        <begin position="288"/>
        <end position="297"/>
    </location>
</feature>
<evidence type="ECO:0000256" key="3">
    <source>
        <dbReference type="ARBA" id="ARBA00022692"/>
    </source>
</evidence>
<feature type="compositionally biased region" description="Basic and acidic residues" evidence="7">
    <location>
        <begin position="235"/>
        <end position="258"/>
    </location>
</feature>
<feature type="compositionally biased region" description="Low complexity" evidence="7">
    <location>
        <begin position="213"/>
        <end position="229"/>
    </location>
</feature>
<feature type="compositionally biased region" description="Basic and acidic residues" evidence="7">
    <location>
        <begin position="1"/>
        <end position="33"/>
    </location>
</feature>
<dbReference type="InterPro" id="IPR051809">
    <property type="entry name" value="Plant_receptor-like_S/T_kinase"/>
</dbReference>
<sequence>MTENLEKKTFSERMNSSRERVPALPLEDERATEIMEDEESAREVARPDPEPHGRRRMSLTSLFNVVAQKSKVNEVKKKKTQKHETDRSKTWTSAGGGGSRHSPTSAARRDEVRRTEEERMRTETSNHSAISSSSGNEDEEETLLIRFLQATFGQDHDTARSTARSFAEESYIVDGATPPSTRNLKNSNQIRPTSDRIDQLRRKRLAKREELGRAFSDAASASASASSSSRPPSNDGDRTNLKNDHTTTRRSDMKRQDHGNPTSSAVRPGAFHAEGRAFGAMPRWAFSQNHAGTTTSRVAVDTRRSSRRSGGDLKPQERQRLTASRHTTTQRRRHSANNSRSIETASITRHHRNHHNNVEDSDDDPEEPDADEENGNNVANSGDGPEEPDADEENGLLGPGDTVPTLPTTLSAQEGNQEGDVVEATAVDNVVDAMAVYHTEEDPYVSPIQGTPIASAYNPKMMDMPSCRRKTVLPALFILGTIVISLIIAGVTGHLSKDIMPALLQTPSPTHSPTSSPTVNSDELQAILEAFSSVEDLEQVGSPQHKAMIWLANEDRVGISFSDTLFRQRYALVVLYYATQVDGNTWSKLENYISPTENECAWGPSIKCGKGIFQSRLTGLDMGRHGLTGRIPTEIGLLTDIEILQMAENSLSGFIPNEIGNLLKLSYLDLQTNALSGSIPDEVGYMEKLTEFNFCSNKLTGSIPNSLFNLSGLKTLEVCNNQMSGTIAPGFENMKFLTKLNVRNNTMNGTMPVSALGDLVYVWLDDNAFSGSVPFTSGGFTRLEEFTCSNNRLRGKFPTNLTILSGENIPFIRLKKLDFSHNHLTGTIPDETGYLPSLEHLDFSGNNISGTIFSSVAKVYALRYLSLSNNHLTGPLPLFPPQIEHIELGDNDLTGGLSSALLKDLQQLEYFSIKNTMVGGSIPTELGNLHRLKFLDLSYSNITGSIPSEFGELIKLDIMYLNANKINGTLPQEIGENLKKCDEMNFDNNLISGMIPSNFGKLQSIKFMSAKNNMLTGTIPVTLGRLDNLNELRLNGNNLEGSVPEGLCTLNLKLRVDDLVQCSCCSTSNSTLSSLNEHNFLWEDEP</sequence>
<dbReference type="InterPro" id="IPR032675">
    <property type="entry name" value="LRR_dom_sf"/>
</dbReference>
<accession>A0A7S2XR27</accession>
<dbReference type="PANTHER" id="PTHR27008:SF396">
    <property type="entry name" value="LRR RECEPTOR-LIKE SERINE_THREONINE-PROTEIN KINASE HSL2"/>
    <property type="match status" value="1"/>
</dbReference>
<evidence type="ECO:0000256" key="2">
    <source>
        <dbReference type="ARBA" id="ARBA00022614"/>
    </source>
</evidence>
<gene>
    <name evidence="9" type="ORF">ASEP1449_LOCUS14165</name>
</gene>
<keyword evidence="3 8" id="KW-0812">Transmembrane</keyword>
<keyword evidence="5 8" id="KW-1133">Transmembrane helix</keyword>
<feature type="region of interest" description="Disordered" evidence="7">
    <location>
        <begin position="288"/>
        <end position="420"/>
    </location>
</feature>
<feature type="compositionally biased region" description="Polar residues" evidence="7">
    <location>
        <begin position="178"/>
        <end position="192"/>
    </location>
</feature>
<feature type="compositionally biased region" description="Acidic residues" evidence="7">
    <location>
        <begin position="384"/>
        <end position="394"/>
    </location>
</feature>
<keyword evidence="6 8" id="KW-0472">Membrane</keyword>
<feature type="region of interest" description="Disordered" evidence="7">
    <location>
        <begin position="1"/>
        <end position="269"/>
    </location>
</feature>
<dbReference type="AlphaFoldDB" id="A0A7S2XR27"/>
<dbReference type="Gene3D" id="3.80.10.10">
    <property type="entry name" value="Ribonuclease Inhibitor"/>
    <property type="match status" value="4"/>
</dbReference>
<evidence type="ECO:0000313" key="9">
    <source>
        <dbReference type="EMBL" id="CAD9822331.1"/>
    </source>
</evidence>
<organism evidence="9">
    <name type="scientific">Attheya septentrionalis</name>
    <dbReference type="NCBI Taxonomy" id="420275"/>
    <lineage>
        <taxon>Eukaryota</taxon>
        <taxon>Sar</taxon>
        <taxon>Stramenopiles</taxon>
        <taxon>Ochrophyta</taxon>
        <taxon>Bacillariophyta</taxon>
        <taxon>Coscinodiscophyceae</taxon>
        <taxon>Chaetocerotophycidae</taxon>
        <taxon>Chaetocerotales</taxon>
        <taxon>Attheyaceae</taxon>
        <taxon>Attheya</taxon>
    </lineage>
</organism>
<feature type="compositionally biased region" description="Polar residues" evidence="7">
    <location>
        <begin position="405"/>
        <end position="416"/>
    </location>
</feature>
<dbReference type="FunFam" id="3.80.10.10:FF:000041">
    <property type="entry name" value="LRR receptor-like serine/threonine-protein kinase ERECTA"/>
    <property type="match status" value="1"/>
</dbReference>
<dbReference type="InterPro" id="IPR001611">
    <property type="entry name" value="Leu-rich_rpt"/>
</dbReference>
<dbReference type="SUPFAM" id="SSF52058">
    <property type="entry name" value="L domain-like"/>
    <property type="match status" value="2"/>
</dbReference>
<dbReference type="GO" id="GO:0016020">
    <property type="term" value="C:membrane"/>
    <property type="evidence" value="ECO:0007669"/>
    <property type="project" value="UniProtKB-SubCell"/>
</dbReference>
<dbReference type="Pfam" id="PF00560">
    <property type="entry name" value="LRR_1"/>
    <property type="match status" value="3"/>
</dbReference>
<evidence type="ECO:0000256" key="1">
    <source>
        <dbReference type="ARBA" id="ARBA00004370"/>
    </source>
</evidence>
<feature type="compositionally biased region" description="Basic and acidic residues" evidence="7">
    <location>
        <begin position="107"/>
        <end position="124"/>
    </location>
</feature>